<proteinExistence type="predicted"/>
<dbReference type="AlphaFoldDB" id="A0A5J9V4J7"/>
<evidence type="ECO:0000259" key="3">
    <source>
        <dbReference type="Pfam" id="PF04195"/>
    </source>
</evidence>
<organism evidence="4 5">
    <name type="scientific">Eragrostis curvula</name>
    <name type="common">weeping love grass</name>
    <dbReference type="NCBI Taxonomy" id="38414"/>
    <lineage>
        <taxon>Eukaryota</taxon>
        <taxon>Viridiplantae</taxon>
        <taxon>Streptophyta</taxon>
        <taxon>Embryophyta</taxon>
        <taxon>Tracheophyta</taxon>
        <taxon>Spermatophyta</taxon>
        <taxon>Magnoliopsida</taxon>
        <taxon>Liliopsida</taxon>
        <taxon>Poales</taxon>
        <taxon>Poaceae</taxon>
        <taxon>PACMAD clade</taxon>
        <taxon>Chloridoideae</taxon>
        <taxon>Eragrostideae</taxon>
        <taxon>Eragrostidinae</taxon>
        <taxon>Eragrostis</taxon>
    </lineage>
</organism>
<feature type="domain" description="Transposase (putative) gypsy type" evidence="3">
    <location>
        <begin position="89"/>
        <end position="155"/>
    </location>
</feature>
<evidence type="ECO:0000256" key="2">
    <source>
        <dbReference type="SAM" id="MobiDB-lite"/>
    </source>
</evidence>
<feature type="coiled-coil region" evidence="1">
    <location>
        <begin position="318"/>
        <end position="391"/>
    </location>
</feature>
<dbReference type="Pfam" id="PF04195">
    <property type="entry name" value="Transposase_28"/>
    <property type="match status" value="1"/>
</dbReference>
<dbReference type="OrthoDB" id="685909at2759"/>
<feature type="region of interest" description="Disordered" evidence="2">
    <location>
        <begin position="256"/>
        <end position="308"/>
    </location>
</feature>
<reference evidence="4 5" key="1">
    <citation type="journal article" date="2019" name="Sci. Rep.">
        <title>A high-quality genome of Eragrostis curvula grass provides insights into Poaceae evolution and supports new strategies to enhance forage quality.</title>
        <authorList>
            <person name="Carballo J."/>
            <person name="Santos B.A.C.M."/>
            <person name="Zappacosta D."/>
            <person name="Garbus I."/>
            <person name="Selva J.P."/>
            <person name="Gallo C.A."/>
            <person name="Diaz A."/>
            <person name="Albertini E."/>
            <person name="Caccamo M."/>
            <person name="Echenique V."/>
        </authorList>
    </citation>
    <scope>NUCLEOTIDE SEQUENCE [LARGE SCALE GENOMIC DNA]</scope>
    <source>
        <strain evidence="5">cv. Victoria</strain>
        <tissue evidence="4">Leaf</tissue>
    </source>
</reference>
<evidence type="ECO:0000313" key="5">
    <source>
        <dbReference type="Proteomes" id="UP000324897"/>
    </source>
</evidence>
<gene>
    <name evidence="4" type="ORF">EJB05_21952</name>
</gene>
<keyword evidence="1" id="KW-0175">Coiled coil</keyword>
<dbReference type="PANTHER" id="PTHR31099">
    <property type="entry name" value="OS06G0165300 PROTEIN"/>
    <property type="match status" value="1"/>
</dbReference>
<dbReference type="InterPro" id="IPR007321">
    <property type="entry name" value="Transposase_28"/>
</dbReference>
<accession>A0A5J9V4J7</accession>
<evidence type="ECO:0000313" key="4">
    <source>
        <dbReference type="EMBL" id="TVU30337.1"/>
    </source>
</evidence>
<evidence type="ECO:0000256" key="1">
    <source>
        <dbReference type="SAM" id="Coils"/>
    </source>
</evidence>
<keyword evidence="5" id="KW-1185">Reference proteome</keyword>
<protein>
    <recommendedName>
        <fullName evidence="3">Transposase (putative) gypsy type domain-containing protein</fullName>
    </recommendedName>
</protein>
<dbReference type="EMBL" id="RWGY01000011">
    <property type="protein sequence ID" value="TVU30337.1"/>
    <property type="molecule type" value="Genomic_DNA"/>
</dbReference>
<sequence length="539" mass="59325">MAASSSSSATSTNSSSSSVVLLDTAPEDDTATSAYFDDGGAFSWPAAETIRSTLTSPRQLLDMFPDAYYTPLLAGTRGACAAPPEGSICVYPDALRRGMRLPLHDFYAAVLLHYGLAPSQLTPNAWRYMAAFVLLCEEVGVEPMVSVFRHFFSVRAHKGDSLGWHNFRASPLFTGKFPSSKTYRGWKSRFFFLRSPSTAPWPFPVKWGKPRRAAFRREEATSASMTAIGKLLDRAGNNGIDVVAFLGERELPVGRRNNPAAVKQEALAVQQSRKRKSPEPKTPEPPHAVAVTPRSVPVGPSRVSGEPRSATREFFQAAEMCMAELEGKEQELQASKDEIVLLKKEVLAARDDMIRLSDEQARLVEELRQAKEKHAADIAALAEELRQAKKKHAADSAGLVEEVLQAKKRHAAGMTGLVEELDQAKKKHNADTARLMDVVRQGKQKHAADIVQLSDQHSAEIRAVKVQCERDLISLKHQSDVCRTEAYVAGLRDMRNLALTMYPDVVLDHELLSDQQEGSPPQAPAKEGSPEIVFLAWSK</sequence>
<comment type="caution">
    <text evidence="4">The sequence shown here is derived from an EMBL/GenBank/DDBJ whole genome shotgun (WGS) entry which is preliminary data.</text>
</comment>
<dbReference type="PANTHER" id="PTHR31099:SF28">
    <property type="entry name" value="F5J5.12"/>
    <property type="match status" value="1"/>
</dbReference>
<dbReference type="Proteomes" id="UP000324897">
    <property type="component" value="Chromosome 1"/>
</dbReference>
<name>A0A5J9V4J7_9POAL</name>
<dbReference type="Gramene" id="TVU30337">
    <property type="protein sequence ID" value="TVU30337"/>
    <property type="gene ID" value="EJB05_21952"/>
</dbReference>